<feature type="region of interest" description="Disordered" evidence="1">
    <location>
        <begin position="1"/>
        <end position="85"/>
    </location>
</feature>
<feature type="compositionally biased region" description="Pro residues" evidence="1">
    <location>
        <begin position="56"/>
        <end position="70"/>
    </location>
</feature>
<reference evidence="2 3" key="1">
    <citation type="journal article" date="2023" name="Hortic Res">
        <title>Pangenome of water caltrop reveals structural variations and asymmetric subgenome divergence after allopolyploidization.</title>
        <authorList>
            <person name="Zhang X."/>
            <person name="Chen Y."/>
            <person name="Wang L."/>
            <person name="Yuan Y."/>
            <person name="Fang M."/>
            <person name="Shi L."/>
            <person name="Lu R."/>
            <person name="Comes H.P."/>
            <person name="Ma Y."/>
            <person name="Chen Y."/>
            <person name="Huang G."/>
            <person name="Zhou Y."/>
            <person name="Zheng Z."/>
            <person name="Qiu Y."/>
        </authorList>
    </citation>
    <scope>NUCLEOTIDE SEQUENCE [LARGE SCALE GENOMIC DNA]</scope>
    <source>
        <strain evidence="2">F231</strain>
    </source>
</reference>
<dbReference type="PANTHER" id="PTHR33696">
    <property type="entry name" value="T22J18.15-RELATED"/>
    <property type="match status" value="1"/>
</dbReference>
<dbReference type="PANTHER" id="PTHR33696:SF3">
    <property type="entry name" value="FLZ-TYPE DOMAIN-CONTAINING PROTEIN"/>
    <property type="match status" value="1"/>
</dbReference>
<evidence type="ECO:0000313" key="3">
    <source>
        <dbReference type="Proteomes" id="UP001346149"/>
    </source>
</evidence>
<evidence type="ECO:0000256" key="1">
    <source>
        <dbReference type="SAM" id="MobiDB-lite"/>
    </source>
</evidence>
<protein>
    <submittedName>
        <fullName evidence="2">Uncharacterized protein</fullName>
    </submittedName>
</protein>
<dbReference type="Proteomes" id="UP001346149">
    <property type="component" value="Unassembled WGS sequence"/>
</dbReference>
<keyword evidence="3" id="KW-1185">Reference proteome</keyword>
<accession>A0AAN7L5J2</accession>
<evidence type="ECO:0000313" key="2">
    <source>
        <dbReference type="EMBL" id="KAK4778890.1"/>
    </source>
</evidence>
<name>A0AAN7L5J2_TRANT</name>
<comment type="caution">
    <text evidence="2">The sequence shown here is derived from an EMBL/GenBank/DDBJ whole genome shotgun (WGS) entry which is preliminary data.</text>
</comment>
<dbReference type="EMBL" id="JAXQNO010000017">
    <property type="protein sequence ID" value="KAK4778890.1"/>
    <property type="molecule type" value="Genomic_DNA"/>
</dbReference>
<dbReference type="AlphaFoldDB" id="A0AAN7L5J2"/>
<feature type="compositionally biased region" description="Polar residues" evidence="1">
    <location>
        <begin position="41"/>
        <end position="53"/>
    </location>
</feature>
<organism evidence="2 3">
    <name type="scientific">Trapa natans</name>
    <name type="common">Water chestnut</name>
    <dbReference type="NCBI Taxonomy" id="22666"/>
    <lineage>
        <taxon>Eukaryota</taxon>
        <taxon>Viridiplantae</taxon>
        <taxon>Streptophyta</taxon>
        <taxon>Embryophyta</taxon>
        <taxon>Tracheophyta</taxon>
        <taxon>Spermatophyta</taxon>
        <taxon>Magnoliopsida</taxon>
        <taxon>eudicotyledons</taxon>
        <taxon>Gunneridae</taxon>
        <taxon>Pentapetalae</taxon>
        <taxon>rosids</taxon>
        <taxon>malvids</taxon>
        <taxon>Myrtales</taxon>
        <taxon>Lythraceae</taxon>
        <taxon>Trapa</taxon>
    </lineage>
</organism>
<proteinExistence type="predicted"/>
<gene>
    <name evidence="2" type="ORF">SAY86_006418</name>
</gene>
<sequence>MNQGKVPFSWEDLPGVSKTGTDQKPPYFATNKLAPPPYKQGPSTRKVSSTQMQRIPLPPCPFQPRPPTPAPSRRNSRKKEDDDPFLLAYRECTKDACAAEKTPSKHGGGSGTIRKRLSALSCKQSSCSVRDGNLVRLSNSEL</sequence>